<evidence type="ECO:0000313" key="7">
    <source>
        <dbReference type="EMBL" id="QCT04497.1"/>
    </source>
</evidence>
<keyword evidence="4" id="KW-0067">ATP-binding</keyword>
<evidence type="ECO:0000313" key="8">
    <source>
        <dbReference type="Proteomes" id="UP000300879"/>
    </source>
</evidence>
<evidence type="ECO:0000256" key="5">
    <source>
        <dbReference type="ARBA" id="ARBA00022967"/>
    </source>
</evidence>
<dbReference type="SMART" id="SM00382">
    <property type="entry name" value="AAA"/>
    <property type="match status" value="1"/>
</dbReference>
<sequence length="251" mass="28295">MDNCYIKMENVNLYYPSHIYNATTLKQEVFSFLKLQKKKEKLEDVHALKNFNLNIKEGEKVGIIGHNGAGKSTLLKTIAGIYPIKDGIRDIRGEIRSLFDLSLGFDLESSGRENIMYRGLLLGETPKTIKEKEQEIIDFAELGDFIDYPIRSYSSGMLVRLAFSISTSVAGEILLLDEVIAAGDAAFHKKAKKRMGDLMDTAKILVFVSHDLTTIQEICTRIILMEHGRIIADGDPDEIVHHYNSNHFSLN</sequence>
<dbReference type="GO" id="GO:0140359">
    <property type="term" value="F:ABC-type transporter activity"/>
    <property type="evidence" value="ECO:0007669"/>
    <property type="project" value="InterPro"/>
</dbReference>
<name>A0A4P8XNN4_9BACL</name>
<comment type="similarity">
    <text evidence="1">Belongs to the ABC transporter superfamily.</text>
</comment>
<dbReference type="InterPro" id="IPR027417">
    <property type="entry name" value="P-loop_NTPase"/>
</dbReference>
<dbReference type="PANTHER" id="PTHR46743">
    <property type="entry name" value="TEICHOIC ACIDS EXPORT ATP-BINDING PROTEIN TAGH"/>
    <property type="match status" value="1"/>
</dbReference>
<keyword evidence="5" id="KW-1278">Translocase</keyword>
<dbReference type="EMBL" id="CP040396">
    <property type="protein sequence ID" value="QCT04497.1"/>
    <property type="molecule type" value="Genomic_DNA"/>
</dbReference>
<dbReference type="GO" id="GO:0016020">
    <property type="term" value="C:membrane"/>
    <property type="evidence" value="ECO:0007669"/>
    <property type="project" value="InterPro"/>
</dbReference>
<evidence type="ECO:0000256" key="3">
    <source>
        <dbReference type="ARBA" id="ARBA00022741"/>
    </source>
</evidence>
<keyword evidence="3" id="KW-0547">Nucleotide-binding</keyword>
<dbReference type="GO" id="GO:0016887">
    <property type="term" value="F:ATP hydrolysis activity"/>
    <property type="evidence" value="ECO:0007669"/>
    <property type="project" value="InterPro"/>
</dbReference>
<dbReference type="Gene3D" id="3.40.50.300">
    <property type="entry name" value="P-loop containing nucleotide triphosphate hydrolases"/>
    <property type="match status" value="1"/>
</dbReference>
<organism evidence="7 8">
    <name type="scientific">Paenibacillus algicola</name>
    <dbReference type="NCBI Taxonomy" id="2565926"/>
    <lineage>
        <taxon>Bacteria</taxon>
        <taxon>Bacillati</taxon>
        <taxon>Bacillota</taxon>
        <taxon>Bacilli</taxon>
        <taxon>Bacillales</taxon>
        <taxon>Paenibacillaceae</taxon>
        <taxon>Paenibacillus</taxon>
    </lineage>
</organism>
<dbReference type="Pfam" id="PF00005">
    <property type="entry name" value="ABC_tran"/>
    <property type="match status" value="1"/>
</dbReference>
<dbReference type="OrthoDB" id="9778870at2"/>
<reference evidence="7 8" key="1">
    <citation type="submission" date="2019-05" db="EMBL/GenBank/DDBJ databases">
        <authorList>
            <person name="Chen C."/>
        </authorList>
    </citation>
    <scope>NUCLEOTIDE SEQUENCE [LARGE SCALE GENOMIC DNA]</scope>
    <source>
        <strain evidence="7 8">HB172198</strain>
    </source>
</reference>
<evidence type="ECO:0000259" key="6">
    <source>
        <dbReference type="PROSITE" id="PS50893"/>
    </source>
</evidence>
<dbReference type="InterPro" id="IPR003593">
    <property type="entry name" value="AAA+_ATPase"/>
</dbReference>
<accession>A0A4P8XNN4</accession>
<protein>
    <submittedName>
        <fullName evidence="7">Teichoic-acid-transporting AtPase</fullName>
    </submittedName>
</protein>
<dbReference type="InterPro" id="IPR017871">
    <property type="entry name" value="ABC_transporter-like_CS"/>
</dbReference>
<keyword evidence="2" id="KW-0813">Transport</keyword>
<feature type="domain" description="ABC transporter" evidence="6">
    <location>
        <begin position="33"/>
        <end position="250"/>
    </location>
</feature>
<dbReference type="InterPro" id="IPR050683">
    <property type="entry name" value="Bact_Polysacc_Export_ATP-bd"/>
</dbReference>
<gene>
    <name evidence="7" type="ORF">E6C60_3792</name>
</gene>
<dbReference type="InterPro" id="IPR003439">
    <property type="entry name" value="ABC_transporter-like_ATP-bd"/>
</dbReference>
<keyword evidence="8" id="KW-1185">Reference proteome</keyword>
<dbReference type="CDD" id="cd03220">
    <property type="entry name" value="ABC_KpsT_Wzt"/>
    <property type="match status" value="1"/>
</dbReference>
<dbReference type="KEGG" id="palo:E6C60_3792"/>
<dbReference type="PROSITE" id="PS50893">
    <property type="entry name" value="ABC_TRANSPORTER_2"/>
    <property type="match status" value="1"/>
</dbReference>
<proteinExistence type="inferred from homology"/>
<dbReference type="GO" id="GO:0005524">
    <property type="term" value="F:ATP binding"/>
    <property type="evidence" value="ECO:0007669"/>
    <property type="project" value="UniProtKB-KW"/>
</dbReference>
<dbReference type="InterPro" id="IPR015860">
    <property type="entry name" value="ABC_transpr_TagH-like"/>
</dbReference>
<dbReference type="AlphaFoldDB" id="A0A4P8XNN4"/>
<dbReference type="SUPFAM" id="SSF52540">
    <property type="entry name" value="P-loop containing nucleoside triphosphate hydrolases"/>
    <property type="match status" value="1"/>
</dbReference>
<dbReference type="Proteomes" id="UP000300879">
    <property type="component" value="Chromosome"/>
</dbReference>
<evidence type="ECO:0000256" key="4">
    <source>
        <dbReference type="ARBA" id="ARBA00022840"/>
    </source>
</evidence>
<dbReference type="PANTHER" id="PTHR46743:SF2">
    <property type="entry name" value="TEICHOIC ACIDS EXPORT ATP-BINDING PROTEIN TAGH"/>
    <property type="match status" value="1"/>
</dbReference>
<evidence type="ECO:0000256" key="1">
    <source>
        <dbReference type="ARBA" id="ARBA00005417"/>
    </source>
</evidence>
<evidence type="ECO:0000256" key="2">
    <source>
        <dbReference type="ARBA" id="ARBA00022448"/>
    </source>
</evidence>
<dbReference type="PROSITE" id="PS00211">
    <property type="entry name" value="ABC_TRANSPORTER_1"/>
    <property type="match status" value="1"/>
</dbReference>